<keyword evidence="3" id="KW-1185">Reference proteome</keyword>
<gene>
    <name evidence="2" type="ORF">GOEFS_080_00140</name>
</gene>
<evidence type="ECO:0000313" key="2">
    <source>
        <dbReference type="EMBL" id="GAB19302.1"/>
    </source>
</evidence>
<protein>
    <recommendedName>
        <fullName evidence="1">Carboxymuconolactone decarboxylase-like domain-containing protein</fullName>
    </recommendedName>
</protein>
<dbReference type="Pfam" id="PF02627">
    <property type="entry name" value="CMD"/>
    <property type="match status" value="1"/>
</dbReference>
<organism evidence="2 3">
    <name type="scientific">Gordonia effusa NBRC 100432</name>
    <dbReference type="NCBI Taxonomy" id="1077974"/>
    <lineage>
        <taxon>Bacteria</taxon>
        <taxon>Bacillati</taxon>
        <taxon>Actinomycetota</taxon>
        <taxon>Actinomycetes</taxon>
        <taxon>Mycobacteriales</taxon>
        <taxon>Gordoniaceae</taxon>
        <taxon>Gordonia</taxon>
    </lineage>
</organism>
<dbReference type="GO" id="GO:0051920">
    <property type="term" value="F:peroxiredoxin activity"/>
    <property type="evidence" value="ECO:0007669"/>
    <property type="project" value="InterPro"/>
</dbReference>
<dbReference type="OrthoDB" id="331146at2"/>
<dbReference type="InterPro" id="IPR003779">
    <property type="entry name" value="CMD-like"/>
</dbReference>
<dbReference type="AlphaFoldDB" id="H0R2K1"/>
<feature type="domain" description="Carboxymuconolactone decarboxylase-like" evidence="1">
    <location>
        <begin position="20"/>
        <end position="95"/>
    </location>
</feature>
<name>H0R2K1_9ACTN</name>
<dbReference type="SUPFAM" id="SSF69118">
    <property type="entry name" value="AhpD-like"/>
    <property type="match status" value="1"/>
</dbReference>
<proteinExistence type="predicted"/>
<evidence type="ECO:0000259" key="1">
    <source>
        <dbReference type="Pfam" id="PF02627"/>
    </source>
</evidence>
<dbReference type="InterPro" id="IPR029032">
    <property type="entry name" value="AhpD-like"/>
</dbReference>
<dbReference type="STRING" id="1077974.GOEFS_080_00140"/>
<dbReference type="EMBL" id="BAEH01000080">
    <property type="protein sequence ID" value="GAB19302.1"/>
    <property type="molecule type" value="Genomic_DNA"/>
</dbReference>
<sequence>MSRIGDFDSTDIVGWVGVAPELGTAMAGFTDAVYNRSRLPLRVREAARMAIALANECAVCQQTRDSQGAAQGIDDEFYDHVLHWDSWEGFNEQERIAAEFGYRFATDHTALRDDEGFWERAHDALSDELLADLALSCAMWLGSGRVFRVLDIAQACKLTL</sequence>
<dbReference type="Proteomes" id="UP000035034">
    <property type="component" value="Unassembled WGS sequence"/>
</dbReference>
<accession>H0R2K1</accession>
<dbReference type="Gene3D" id="1.20.1290.10">
    <property type="entry name" value="AhpD-like"/>
    <property type="match status" value="1"/>
</dbReference>
<comment type="caution">
    <text evidence="2">The sequence shown here is derived from an EMBL/GenBank/DDBJ whole genome shotgun (WGS) entry which is preliminary data.</text>
</comment>
<dbReference type="eggNOG" id="COG2128">
    <property type="taxonomic scope" value="Bacteria"/>
</dbReference>
<evidence type="ECO:0000313" key="3">
    <source>
        <dbReference type="Proteomes" id="UP000035034"/>
    </source>
</evidence>
<dbReference type="RefSeq" id="WP_007318637.1">
    <property type="nucleotide sequence ID" value="NZ_BAEH01000080.1"/>
</dbReference>
<reference evidence="2 3" key="1">
    <citation type="submission" date="2011-12" db="EMBL/GenBank/DDBJ databases">
        <title>Whole genome shotgun sequence of Gordonia effusa NBRC 100432.</title>
        <authorList>
            <person name="Yoshida I."/>
            <person name="Takarada H."/>
            <person name="Hosoyama A."/>
            <person name="Tsuchikane K."/>
            <person name="Katsumata H."/>
            <person name="Yamazaki S."/>
            <person name="Fujita N."/>
        </authorList>
    </citation>
    <scope>NUCLEOTIDE SEQUENCE [LARGE SCALE GENOMIC DNA]</scope>
    <source>
        <strain evidence="2 3">NBRC 100432</strain>
    </source>
</reference>